<protein>
    <recommendedName>
        <fullName evidence="3">PhyH-domain-containing protein</fullName>
    </recommendedName>
</protein>
<evidence type="ECO:0000313" key="1">
    <source>
        <dbReference type="EMBL" id="KZT57412.1"/>
    </source>
</evidence>
<dbReference type="Gene3D" id="2.60.120.620">
    <property type="entry name" value="q2cbj1_9rhob like domain"/>
    <property type="match status" value="1"/>
</dbReference>
<name>A0A165FZN9_9BASI</name>
<evidence type="ECO:0000313" key="2">
    <source>
        <dbReference type="Proteomes" id="UP000076842"/>
    </source>
</evidence>
<proteinExistence type="predicted"/>
<dbReference type="Proteomes" id="UP000076842">
    <property type="component" value="Unassembled WGS sequence"/>
</dbReference>
<keyword evidence="2" id="KW-1185">Reference proteome</keyword>
<dbReference type="SUPFAM" id="SSF51197">
    <property type="entry name" value="Clavaminate synthase-like"/>
    <property type="match status" value="1"/>
</dbReference>
<dbReference type="OrthoDB" id="445007at2759"/>
<evidence type="ECO:0008006" key="3">
    <source>
        <dbReference type="Google" id="ProtNLM"/>
    </source>
</evidence>
<dbReference type="InParanoid" id="A0A165FZN9"/>
<dbReference type="Pfam" id="PF05721">
    <property type="entry name" value="PhyH"/>
    <property type="match status" value="1"/>
</dbReference>
<gene>
    <name evidence="1" type="ORF">CALCODRAFT_508846</name>
</gene>
<sequence>MATATTIESTANGTGAQDGAKSLWKVCGGDETWAEAKARYVKAIRQEDIDHWHKHGYVIIERFLDQEELAAIHADYQNYMPTAEEYQAHKRRYNGYEGQTWRKRGIGNIGHIRDEFPYDGDAVNMVATHPFLVAFCERLVGHDDLFLSHGAIVGKYAGKGDYDQPLHADYSGNTMVIPVENKEWIDIPMILYHSDVTLDDGPTFVVSQEVTEPMNLVADGFRFHTREQFPELYKVEKPAVVPAGSALIYNMRTFHRGSRMYSKDGARFTQFTAFHVKGVPWLGSTTFQGNAGSAEMDRFLTHVSPEQRVLVGFPPVGHPYWKEKDALEGVANRYPKMDLRPYGGGPPKVAPDVEVTGIEDVSGAPASVVKVKKDERGGSN</sequence>
<reference evidence="1 2" key="1">
    <citation type="journal article" date="2016" name="Mol. Biol. Evol.">
        <title>Comparative Genomics of Early-Diverging Mushroom-Forming Fungi Provides Insights into the Origins of Lignocellulose Decay Capabilities.</title>
        <authorList>
            <person name="Nagy L.G."/>
            <person name="Riley R."/>
            <person name="Tritt A."/>
            <person name="Adam C."/>
            <person name="Daum C."/>
            <person name="Floudas D."/>
            <person name="Sun H."/>
            <person name="Yadav J.S."/>
            <person name="Pangilinan J."/>
            <person name="Larsson K.H."/>
            <person name="Matsuura K."/>
            <person name="Barry K."/>
            <person name="Labutti K."/>
            <person name="Kuo R."/>
            <person name="Ohm R.A."/>
            <person name="Bhattacharya S.S."/>
            <person name="Shirouzu T."/>
            <person name="Yoshinaga Y."/>
            <person name="Martin F.M."/>
            <person name="Grigoriev I.V."/>
            <person name="Hibbett D.S."/>
        </authorList>
    </citation>
    <scope>NUCLEOTIDE SEQUENCE [LARGE SCALE GENOMIC DNA]</scope>
    <source>
        <strain evidence="1 2">HHB12733</strain>
    </source>
</reference>
<accession>A0A165FZN9</accession>
<dbReference type="EMBL" id="KV423964">
    <property type="protein sequence ID" value="KZT57412.1"/>
    <property type="molecule type" value="Genomic_DNA"/>
</dbReference>
<organism evidence="1 2">
    <name type="scientific">Calocera cornea HHB12733</name>
    <dbReference type="NCBI Taxonomy" id="1353952"/>
    <lineage>
        <taxon>Eukaryota</taxon>
        <taxon>Fungi</taxon>
        <taxon>Dikarya</taxon>
        <taxon>Basidiomycota</taxon>
        <taxon>Agaricomycotina</taxon>
        <taxon>Dacrymycetes</taxon>
        <taxon>Dacrymycetales</taxon>
        <taxon>Dacrymycetaceae</taxon>
        <taxon>Calocera</taxon>
    </lineage>
</organism>
<dbReference type="AlphaFoldDB" id="A0A165FZN9"/>
<dbReference type="InterPro" id="IPR008775">
    <property type="entry name" value="Phytyl_CoA_dOase-like"/>
</dbReference>